<keyword evidence="5" id="KW-1133">Transmembrane helix</keyword>
<dbReference type="PANTHER" id="PTHR12652">
    <property type="entry name" value="PEROXISOMAL BIOGENESIS FACTOR 11"/>
    <property type="match status" value="1"/>
</dbReference>
<dbReference type="FunCoup" id="A0A1V8SGZ0">
    <property type="interactions" value="453"/>
</dbReference>
<evidence type="ECO:0000313" key="6">
    <source>
        <dbReference type="EMBL" id="OQN98422.1"/>
    </source>
</evidence>
<comment type="caution">
    <text evidence="6">The sequence shown here is derived from an EMBL/GenBank/DDBJ whole genome shotgun (WGS) entry which is preliminary data.</text>
</comment>
<dbReference type="Proteomes" id="UP000192596">
    <property type="component" value="Unassembled WGS sequence"/>
</dbReference>
<evidence type="ECO:0000313" key="7">
    <source>
        <dbReference type="Proteomes" id="UP000192596"/>
    </source>
</evidence>
<dbReference type="GO" id="GO:0005778">
    <property type="term" value="C:peroxisomal membrane"/>
    <property type="evidence" value="ECO:0007669"/>
    <property type="project" value="UniProtKB-SubCell"/>
</dbReference>
<keyword evidence="2 5" id="KW-0472">Membrane</keyword>
<name>A0A1V8SGZ0_9PEZI</name>
<gene>
    <name evidence="6" type="ORF">B0A48_15692</name>
</gene>
<keyword evidence="7" id="KW-1185">Reference proteome</keyword>
<evidence type="ECO:0000256" key="5">
    <source>
        <dbReference type="SAM" id="Phobius"/>
    </source>
</evidence>
<feature type="transmembrane region" description="Helical" evidence="5">
    <location>
        <begin position="139"/>
        <end position="156"/>
    </location>
</feature>
<dbReference type="InterPro" id="IPR008733">
    <property type="entry name" value="PEX11"/>
</dbReference>
<evidence type="ECO:0000256" key="1">
    <source>
        <dbReference type="ARBA" id="ARBA00022593"/>
    </source>
</evidence>
<organism evidence="6 7">
    <name type="scientific">Cryoendolithus antarcticus</name>
    <dbReference type="NCBI Taxonomy" id="1507870"/>
    <lineage>
        <taxon>Eukaryota</taxon>
        <taxon>Fungi</taxon>
        <taxon>Dikarya</taxon>
        <taxon>Ascomycota</taxon>
        <taxon>Pezizomycotina</taxon>
        <taxon>Dothideomycetes</taxon>
        <taxon>Dothideomycetidae</taxon>
        <taxon>Cladosporiales</taxon>
        <taxon>Cladosporiaceae</taxon>
        <taxon>Cryoendolithus</taxon>
    </lineage>
</organism>
<keyword evidence="1" id="KW-0962">Peroxisome biogenesis</keyword>
<dbReference type="Pfam" id="PF05648">
    <property type="entry name" value="PEX11"/>
    <property type="match status" value="1"/>
</dbReference>
<proteinExistence type="predicted"/>
<dbReference type="AlphaFoldDB" id="A0A1V8SGZ0"/>
<feature type="transmembrane region" description="Helical" evidence="5">
    <location>
        <begin position="214"/>
        <end position="232"/>
    </location>
</feature>
<sequence>MVADALIYHPAVSHYNKFVATTIGRDKALRTIQYFARFLAWYTYRTNHPQATVDLYTNVKKNFGSVRKAMRLTKFVEHFKAAAVASDAQASDPIVKYLAVGRQLGYAFYMLFDNLTYPDHVGIRKFEGAARLQKEAYRAWLVGLSCNVAAGIYALWNLREQTKIKLADQNDAEKTVEVKKLAKDRSATQLQLISDLCDMTVPSSALGYANLDDGIVGLAGTLSSVIGLYAAWAKAA</sequence>
<accession>A0A1V8SGZ0</accession>
<comment type="subcellular location">
    <subcellularLocation>
        <location evidence="4">Peroxisome membrane</location>
    </subcellularLocation>
</comment>
<reference evidence="7" key="1">
    <citation type="submission" date="2017-03" db="EMBL/GenBank/DDBJ databases">
        <title>Genomes of endolithic fungi from Antarctica.</title>
        <authorList>
            <person name="Coleine C."/>
            <person name="Masonjones S."/>
            <person name="Stajich J.E."/>
        </authorList>
    </citation>
    <scope>NUCLEOTIDE SEQUENCE [LARGE SCALE GENOMIC DNA]</scope>
    <source>
        <strain evidence="7">CCFEE 5527</strain>
    </source>
</reference>
<keyword evidence="5" id="KW-0812">Transmembrane</keyword>
<dbReference type="InParanoid" id="A0A1V8SGZ0"/>
<keyword evidence="3" id="KW-0576">Peroxisome</keyword>
<dbReference type="OrthoDB" id="411017at2759"/>
<dbReference type="PANTHER" id="PTHR12652:SF50">
    <property type="entry name" value="PEROXIN 11"/>
    <property type="match status" value="1"/>
</dbReference>
<evidence type="ECO:0008006" key="8">
    <source>
        <dbReference type="Google" id="ProtNLM"/>
    </source>
</evidence>
<dbReference type="GO" id="GO:0016559">
    <property type="term" value="P:peroxisome fission"/>
    <property type="evidence" value="ECO:0007669"/>
    <property type="project" value="InterPro"/>
</dbReference>
<dbReference type="STRING" id="1507870.A0A1V8SGZ0"/>
<evidence type="ECO:0000256" key="3">
    <source>
        <dbReference type="ARBA" id="ARBA00023140"/>
    </source>
</evidence>
<evidence type="ECO:0000256" key="4">
    <source>
        <dbReference type="ARBA" id="ARBA00046271"/>
    </source>
</evidence>
<evidence type="ECO:0000256" key="2">
    <source>
        <dbReference type="ARBA" id="ARBA00023136"/>
    </source>
</evidence>
<protein>
    <recommendedName>
        <fullName evidence="8">Peroxisomal membrane protein PMP27</fullName>
    </recommendedName>
</protein>
<dbReference type="EMBL" id="NAJO01000046">
    <property type="protein sequence ID" value="OQN98422.1"/>
    <property type="molecule type" value="Genomic_DNA"/>
</dbReference>